<proteinExistence type="predicted"/>
<evidence type="ECO:0000313" key="2">
    <source>
        <dbReference type="Proteomes" id="UP000468766"/>
    </source>
</evidence>
<dbReference type="InterPro" id="IPR014197">
    <property type="entry name" value="Sporulation_prot_YunB"/>
</dbReference>
<dbReference type="PIRSF" id="PIRSF021383">
    <property type="entry name" value="YunB"/>
    <property type="match status" value="1"/>
</dbReference>
<comment type="caution">
    <text evidence="1">The sequence shown here is derived from an EMBL/GenBank/DDBJ whole genome shotgun (WGS) entry which is preliminary data.</text>
</comment>
<protein>
    <submittedName>
        <fullName evidence="1">Sporulation protein YunB</fullName>
    </submittedName>
</protein>
<accession>A0A6I0EQH1</accession>
<name>A0A6I0EQH1_9FIRM</name>
<evidence type="ECO:0000313" key="1">
    <source>
        <dbReference type="EMBL" id="KAB2951580.1"/>
    </source>
</evidence>
<keyword evidence="2" id="KW-1185">Reference proteome</keyword>
<organism evidence="1 2">
    <name type="scientific">Heliorestis acidaminivorans</name>
    <dbReference type="NCBI Taxonomy" id="553427"/>
    <lineage>
        <taxon>Bacteria</taxon>
        <taxon>Bacillati</taxon>
        <taxon>Bacillota</taxon>
        <taxon>Clostridia</taxon>
        <taxon>Eubacteriales</taxon>
        <taxon>Heliobacteriaceae</taxon>
        <taxon>Heliorestis</taxon>
    </lineage>
</organism>
<gene>
    <name evidence="1" type="primary">yunB</name>
    <name evidence="1" type="ORF">F9B85_12335</name>
</gene>
<dbReference type="EMBL" id="WBXO01000011">
    <property type="protein sequence ID" value="KAB2951580.1"/>
    <property type="molecule type" value="Genomic_DNA"/>
</dbReference>
<dbReference type="NCBIfam" id="TIGR02832">
    <property type="entry name" value="spo_yunB"/>
    <property type="match status" value="1"/>
</dbReference>
<dbReference type="Proteomes" id="UP000468766">
    <property type="component" value="Unassembled WGS sequence"/>
</dbReference>
<sequence length="232" mass="25850">MFWLRLRWLFERWRGRLLIIFITVPLLLLLSLPVFFVYAENNLRSTVIAMAEARGKALAVEAINEAIRHRIANQNEFQDLIIYKTDQQGRIVLLQPNTIMINHLAAETALEVQDTLSNLNSTELKIPLGQISGSSLFANRGPTLPVRILPIGTVQVKAVETFEEAGINQTKFMVFLDIETVVRIVVPMVTSDMAVNTIVPISTTIIPGEVPHVYMGGNSGIMPSIDISKTAE</sequence>
<dbReference type="RefSeq" id="WP_151621378.1">
    <property type="nucleotide sequence ID" value="NZ_WBXO01000011.1"/>
</dbReference>
<reference evidence="1 2" key="1">
    <citation type="submission" date="2019-10" db="EMBL/GenBank/DDBJ databases">
        <title>Whole-genome sequence of the extremophile Heliorestis acidaminivorans DSM 24790.</title>
        <authorList>
            <person name="Kyndt J.A."/>
            <person name="Meyer T.E."/>
        </authorList>
    </citation>
    <scope>NUCLEOTIDE SEQUENCE [LARGE SCALE GENOMIC DNA]</scope>
    <source>
        <strain evidence="1 2">DSM 24790</strain>
    </source>
</reference>
<dbReference type="Pfam" id="PF09560">
    <property type="entry name" value="Spore_YunB"/>
    <property type="match status" value="1"/>
</dbReference>
<dbReference type="OrthoDB" id="1649278at2"/>
<dbReference type="AlphaFoldDB" id="A0A6I0EQH1"/>